<organism evidence="1">
    <name type="scientific">Cucumis melo</name>
    <name type="common">Muskmelon</name>
    <dbReference type="NCBI Taxonomy" id="3656"/>
    <lineage>
        <taxon>Eukaryota</taxon>
        <taxon>Viridiplantae</taxon>
        <taxon>Streptophyta</taxon>
        <taxon>Embryophyta</taxon>
        <taxon>Tracheophyta</taxon>
        <taxon>Spermatophyta</taxon>
        <taxon>Magnoliopsida</taxon>
        <taxon>eudicotyledons</taxon>
        <taxon>Gunneridae</taxon>
        <taxon>Pentapetalae</taxon>
        <taxon>rosids</taxon>
        <taxon>fabids</taxon>
        <taxon>Cucurbitales</taxon>
        <taxon>Cucurbitaceae</taxon>
        <taxon>Benincaseae</taxon>
        <taxon>Cucumis</taxon>
    </lineage>
</organism>
<dbReference type="AlphaFoldDB" id="A0A9I9E7U4"/>
<dbReference type="EnsemblPlants" id="MELO3C029886.2.1">
    <property type="protein sequence ID" value="MELO3C029886.2.1"/>
    <property type="gene ID" value="MELO3C029886.2"/>
</dbReference>
<protein>
    <submittedName>
        <fullName evidence="1">Uncharacterized protein</fullName>
    </submittedName>
</protein>
<accession>A0A9I9E7U4</accession>
<sequence>MPTPPQSSSHAERPCPPNFFPSSNVPYCSIAKQPSSDLICFGSMMGRVWLNDANASRLLKRNSFIDPKREGKKPIYVNKLGLEADDLADDAPKMHHVEEAFVEMLMNVMEAMELWWK</sequence>
<reference evidence="1" key="1">
    <citation type="submission" date="2023-03" db="UniProtKB">
        <authorList>
            <consortium name="EnsemblPlants"/>
        </authorList>
    </citation>
    <scope>IDENTIFICATION</scope>
</reference>
<evidence type="ECO:0000313" key="1">
    <source>
        <dbReference type="EnsemblPlants" id="MELO3C029886.2.1"/>
    </source>
</evidence>
<proteinExistence type="predicted"/>
<dbReference type="Gramene" id="MELO3C029886.2.1">
    <property type="protein sequence ID" value="MELO3C029886.2.1"/>
    <property type="gene ID" value="MELO3C029886.2"/>
</dbReference>
<name>A0A9I9E7U4_CUCME</name>